<name>A0A7J6I9Z7_CANSA</name>
<organism evidence="2 3">
    <name type="scientific">Cannabis sativa</name>
    <name type="common">Hemp</name>
    <name type="synonym">Marijuana</name>
    <dbReference type="NCBI Taxonomy" id="3483"/>
    <lineage>
        <taxon>Eukaryota</taxon>
        <taxon>Viridiplantae</taxon>
        <taxon>Streptophyta</taxon>
        <taxon>Embryophyta</taxon>
        <taxon>Tracheophyta</taxon>
        <taxon>Spermatophyta</taxon>
        <taxon>Magnoliopsida</taxon>
        <taxon>eudicotyledons</taxon>
        <taxon>Gunneridae</taxon>
        <taxon>Pentapetalae</taxon>
        <taxon>rosids</taxon>
        <taxon>fabids</taxon>
        <taxon>Rosales</taxon>
        <taxon>Cannabaceae</taxon>
        <taxon>Cannabis</taxon>
    </lineage>
</organism>
<feature type="compositionally biased region" description="Acidic residues" evidence="1">
    <location>
        <begin position="192"/>
        <end position="204"/>
    </location>
</feature>
<protein>
    <submittedName>
        <fullName evidence="2">Uncharacterized protein</fullName>
    </submittedName>
</protein>
<accession>A0A7J6I9Z7</accession>
<feature type="region of interest" description="Disordered" evidence="1">
    <location>
        <begin position="190"/>
        <end position="214"/>
    </location>
</feature>
<keyword evidence="3" id="KW-1185">Reference proteome</keyword>
<evidence type="ECO:0000313" key="3">
    <source>
        <dbReference type="Proteomes" id="UP000583929"/>
    </source>
</evidence>
<proteinExistence type="predicted"/>
<gene>
    <name evidence="2" type="ORF">G4B88_008156</name>
</gene>
<dbReference type="AlphaFoldDB" id="A0A7J6I9Z7"/>
<reference evidence="2 3" key="1">
    <citation type="journal article" date="2020" name="bioRxiv">
        <title>Sequence and annotation of 42 cannabis genomes reveals extensive copy number variation in cannabinoid synthesis and pathogen resistance genes.</title>
        <authorList>
            <person name="Mckernan K.J."/>
            <person name="Helbert Y."/>
            <person name="Kane L.T."/>
            <person name="Ebling H."/>
            <person name="Zhang L."/>
            <person name="Liu B."/>
            <person name="Eaton Z."/>
            <person name="Mclaughlin S."/>
            <person name="Kingan S."/>
            <person name="Baybayan P."/>
            <person name="Concepcion G."/>
            <person name="Jordan M."/>
            <person name="Riva A."/>
            <person name="Barbazuk W."/>
            <person name="Harkins T."/>
        </authorList>
    </citation>
    <scope>NUCLEOTIDE SEQUENCE [LARGE SCALE GENOMIC DNA]</scope>
    <source>
        <strain evidence="3">cv. Jamaican Lion 4</strain>
        <tissue evidence="2">Leaf</tissue>
    </source>
</reference>
<comment type="caution">
    <text evidence="2">The sequence shown here is derived from an EMBL/GenBank/DDBJ whole genome shotgun (WGS) entry which is preliminary data.</text>
</comment>
<feature type="compositionally biased region" description="Basic and acidic residues" evidence="1">
    <location>
        <begin position="205"/>
        <end position="214"/>
    </location>
</feature>
<evidence type="ECO:0000313" key="2">
    <source>
        <dbReference type="EMBL" id="KAF4403510.1"/>
    </source>
</evidence>
<dbReference type="Proteomes" id="UP000583929">
    <property type="component" value="Unassembled WGS sequence"/>
</dbReference>
<evidence type="ECO:0000256" key="1">
    <source>
        <dbReference type="SAM" id="MobiDB-lite"/>
    </source>
</evidence>
<sequence length="214" mass="24204">MSQKTRLPDGGRPTAMPADDILTMEPLVDPQMVTIWLMLSARKNYPSTSFIVSDGFRWVPMVDLRLSVRIVSSKICFLRFKGVWMKNMHVLFLFCALALMQELTIIHGPVSSDGFAACEGGGEVGKEKLFNESHSHLFLNCHYSKSILTEILHWTSLRSHQLRLDGILKWIREASTTDLEDSLTFGSFGLSDSDDDSEEFDEFELCEKSDDKSS</sequence>
<dbReference type="EMBL" id="JAATIQ010000004">
    <property type="protein sequence ID" value="KAF4403510.1"/>
    <property type="molecule type" value="Genomic_DNA"/>
</dbReference>